<evidence type="ECO:0000313" key="2">
    <source>
        <dbReference type="EMBL" id="AFC24641.1"/>
    </source>
</evidence>
<name>H6L1J7_SAPGL</name>
<protein>
    <submittedName>
        <fullName evidence="2">Uncharacterized protein</fullName>
    </submittedName>
</protein>
<dbReference type="EMBL" id="CP002831">
    <property type="protein sequence ID" value="AFC24641.1"/>
    <property type="molecule type" value="Genomic_DNA"/>
</dbReference>
<keyword evidence="1" id="KW-1133">Transmembrane helix</keyword>
<dbReference type="HOGENOM" id="CLU_1524101_0_0_10"/>
<keyword evidence="1" id="KW-0812">Transmembrane</keyword>
<keyword evidence="1" id="KW-0472">Membrane</keyword>
<dbReference type="Proteomes" id="UP000007519">
    <property type="component" value="Chromosome"/>
</dbReference>
<organism evidence="2 3">
    <name type="scientific">Saprospira grandis (strain Lewin)</name>
    <dbReference type="NCBI Taxonomy" id="984262"/>
    <lineage>
        <taxon>Bacteria</taxon>
        <taxon>Pseudomonadati</taxon>
        <taxon>Bacteroidota</taxon>
        <taxon>Saprospiria</taxon>
        <taxon>Saprospirales</taxon>
        <taxon>Saprospiraceae</taxon>
        <taxon>Saprospira</taxon>
    </lineage>
</organism>
<gene>
    <name evidence="2" type="ordered locus">SGRA_1907</name>
</gene>
<sequence length="176" mass="20231">MNIIRRIFALSILMILGFSALLAAAMTFMVDNPDSHYLWPYFLGFGLLTGPGSLWAIIYYNQQFKQLAKKEALSKKDRILAQWQKEDGKEVLLTLDALFIGPSHYPFWAHYERLLQIEVLEDKAALRFQLEVGFNSQKKHYRSIYLDVPEELLAQRQAWAADIQAASAHGHSCDIK</sequence>
<evidence type="ECO:0000313" key="3">
    <source>
        <dbReference type="Proteomes" id="UP000007519"/>
    </source>
</evidence>
<feature type="transmembrane region" description="Helical" evidence="1">
    <location>
        <begin position="39"/>
        <end position="60"/>
    </location>
</feature>
<dbReference type="AlphaFoldDB" id="H6L1J7"/>
<proteinExistence type="predicted"/>
<dbReference type="KEGG" id="sgn:SGRA_1907"/>
<accession>H6L1J7</accession>
<evidence type="ECO:0000256" key="1">
    <source>
        <dbReference type="SAM" id="Phobius"/>
    </source>
</evidence>
<dbReference type="OrthoDB" id="9824407at2"/>
<keyword evidence="3" id="KW-1185">Reference proteome</keyword>
<dbReference type="STRING" id="984262.SGRA_1907"/>
<dbReference type="RefSeq" id="WP_015692264.1">
    <property type="nucleotide sequence ID" value="NC_016940.1"/>
</dbReference>
<reference evidence="2 3" key="1">
    <citation type="journal article" date="2012" name="Stand. Genomic Sci.">
        <title>Complete genome sequencing and analysis of Saprospira grandis str. Lewin, a predatory marine bacterium.</title>
        <authorList>
            <person name="Saw J.H."/>
            <person name="Yuryev A."/>
            <person name="Kanbe M."/>
            <person name="Hou S."/>
            <person name="Young A.G."/>
            <person name="Aizawa S."/>
            <person name="Alam M."/>
        </authorList>
    </citation>
    <scope>NUCLEOTIDE SEQUENCE [LARGE SCALE GENOMIC DNA]</scope>
    <source>
        <strain evidence="2 3">Lewin</strain>
    </source>
</reference>